<comment type="similarity">
    <text evidence="5">Belongs to the bacterial ribosomal protein bL25 family. CTC subfamily.</text>
</comment>
<dbReference type="PANTHER" id="PTHR33284">
    <property type="entry name" value="RIBOSOMAL PROTEIN L25/GLN-TRNA SYNTHETASE, ANTI-CODON-BINDING DOMAIN-CONTAINING PROTEIN"/>
    <property type="match status" value="1"/>
</dbReference>
<dbReference type="SUPFAM" id="SSF50715">
    <property type="entry name" value="Ribosomal protein L25-like"/>
    <property type="match status" value="1"/>
</dbReference>
<dbReference type="NCBIfam" id="TIGR00731">
    <property type="entry name" value="bL25_bact_ctc"/>
    <property type="match status" value="1"/>
</dbReference>
<evidence type="ECO:0000256" key="3">
    <source>
        <dbReference type="ARBA" id="ARBA00022980"/>
    </source>
</evidence>
<dbReference type="NCBIfam" id="NF004131">
    <property type="entry name" value="PRK05618.2-1"/>
    <property type="match status" value="1"/>
</dbReference>
<dbReference type="GO" id="GO:0003735">
    <property type="term" value="F:structural constituent of ribosome"/>
    <property type="evidence" value="ECO:0007669"/>
    <property type="project" value="InterPro"/>
</dbReference>
<dbReference type="AlphaFoldDB" id="A0A0R2NWP2"/>
<reference evidence="9 10" key="1">
    <citation type="submission" date="2015-10" db="EMBL/GenBank/DDBJ databases">
        <title>Metagenome-Assembled Genomes uncover a global brackish microbiome.</title>
        <authorList>
            <person name="Hugerth L.W."/>
            <person name="Larsson J."/>
            <person name="Alneberg J."/>
            <person name="Lindh M.V."/>
            <person name="Legrand C."/>
            <person name="Pinhassi J."/>
            <person name="Andersson A.F."/>
        </authorList>
    </citation>
    <scope>NUCLEOTIDE SEQUENCE [LARGE SCALE GENOMIC DNA]</scope>
    <source>
        <strain evidence="9">BACL2 MAG-120802-bin41</strain>
    </source>
</reference>
<dbReference type="InterPro" id="IPR037121">
    <property type="entry name" value="Ribosomal_bL25_C"/>
</dbReference>
<dbReference type="GO" id="GO:0022625">
    <property type="term" value="C:cytosolic large ribosomal subunit"/>
    <property type="evidence" value="ECO:0007669"/>
    <property type="project" value="TreeGrafter"/>
</dbReference>
<keyword evidence="1 5" id="KW-0699">rRNA-binding</keyword>
<sequence>MAEVSIKGALRSEFGKGASRRIRRDGSVPAVIYGHGEKPIHISLPAREVGVAIKTSNVLLNVDLGEKQELVLPKSIVRDPLKGTLEHIDLIIVRRGERVIVHVPVHTHGKYDPEGILEHVHNTIEVEVDVTAIPASLDLDIEGLMAGDSKTASEVTLPAGVILKSDPKMTVIHLSVRVAFEEVVAVAATPAEGEADATAADPAEGAPAEESKEK</sequence>
<organism evidence="9 10">
    <name type="scientific">Actinobacteria bacterium BACL2 MAG-120802-bin41</name>
    <dbReference type="NCBI Taxonomy" id="1655568"/>
    <lineage>
        <taxon>Bacteria</taxon>
        <taxon>Bacillati</taxon>
        <taxon>Actinomycetota</taxon>
        <taxon>Actinomycetes</taxon>
        <taxon>Actinomycetes incertae sedis</taxon>
        <taxon>ac1 cluster</taxon>
    </lineage>
</organism>
<keyword evidence="4 5" id="KW-0687">Ribonucleoprotein</keyword>
<dbReference type="Gene3D" id="2.170.120.20">
    <property type="entry name" value="Ribosomal protein L25, beta domain"/>
    <property type="match status" value="1"/>
</dbReference>
<evidence type="ECO:0000259" key="7">
    <source>
        <dbReference type="Pfam" id="PF01386"/>
    </source>
</evidence>
<dbReference type="InterPro" id="IPR029751">
    <property type="entry name" value="Ribosomal_L25_dom"/>
</dbReference>
<evidence type="ECO:0000259" key="8">
    <source>
        <dbReference type="Pfam" id="PF14693"/>
    </source>
</evidence>
<evidence type="ECO:0000256" key="5">
    <source>
        <dbReference type="HAMAP-Rule" id="MF_01334"/>
    </source>
</evidence>
<comment type="subunit">
    <text evidence="5">Part of the 50S ribosomal subunit; part of the 5S rRNA/L5/L18/L25 subcomplex. Contacts the 5S rRNA. Binds to the 5S rRNA independently of L5 and L18.</text>
</comment>
<name>A0A0R2NWP2_9ACTN</name>
<keyword evidence="2 5" id="KW-0694">RNA-binding</keyword>
<dbReference type="CDD" id="cd00495">
    <property type="entry name" value="Ribosomal_L25_TL5_CTC"/>
    <property type="match status" value="1"/>
</dbReference>
<dbReference type="InterPro" id="IPR020930">
    <property type="entry name" value="Ribosomal_uL5_bac-type"/>
</dbReference>
<dbReference type="HAMAP" id="MF_01334">
    <property type="entry name" value="Ribosomal_bL25_CTC"/>
    <property type="match status" value="1"/>
</dbReference>
<dbReference type="GO" id="GO:0008097">
    <property type="term" value="F:5S rRNA binding"/>
    <property type="evidence" value="ECO:0007669"/>
    <property type="project" value="InterPro"/>
</dbReference>
<evidence type="ECO:0000256" key="4">
    <source>
        <dbReference type="ARBA" id="ARBA00023274"/>
    </source>
</evidence>
<feature type="region of interest" description="Disordered" evidence="6">
    <location>
        <begin position="191"/>
        <end position="214"/>
    </location>
</feature>
<feature type="domain" description="Large ribosomal subunit protein bL25 L25" evidence="7">
    <location>
        <begin position="7"/>
        <end position="90"/>
    </location>
</feature>
<dbReference type="Proteomes" id="UP000053941">
    <property type="component" value="Unassembled WGS sequence"/>
</dbReference>
<dbReference type="Pfam" id="PF01386">
    <property type="entry name" value="Ribosomal_L25p"/>
    <property type="match status" value="1"/>
</dbReference>
<evidence type="ECO:0000313" key="9">
    <source>
        <dbReference type="EMBL" id="KRO30312.1"/>
    </source>
</evidence>
<protein>
    <recommendedName>
        <fullName evidence="5">Large ribosomal subunit protein bL25</fullName>
    </recommendedName>
    <alternativeName>
        <fullName evidence="5">General stress protein CTC</fullName>
    </alternativeName>
</protein>
<evidence type="ECO:0000256" key="1">
    <source>
        <dbReference type="ARBA" id="ARBA00022730"/>
    </source>
</evidence>
<gene>
    <name evidence="5" type="primary">rplY</name>
    <name evidence="5" type="synonym">ctc</name>
    <name evidence="9" type="ORF">ABR60_04530</name>
</gene>
<proteinExistence type="inferred from homology"/>
<dbReference type="InterPro" id="IPR020056">
    <property type="entry name" value="Rbsml_bL25/Gln-tRNA_synth_N"/>
</dbReference>
<dbReference type="InterPro" id="IPR001021">
    <property type="entry name" value="Ribosomal_bL25_long"/>
</dbReference>
<dbReference type="GO" id="GO:0006412">
    <property type="term" value="P:translation"/>
    <property type="evidence" value="ECO:0007669"/>
    <property type="project" value="UniProtKB-UniRule"/>
</dbReference>
<dbReference type="InterPro" id="IPR020057">
    <property type="entry name" value="Ribosomal_bL25_b-dom"/>
</dbReference>
<dbReference type="EMBL" id="LIAS01000149">
    <property type="protein sequence ID" value="KRO30312.1"/>
    <property type="molecule type" value="Genomic_DNA"/>
</dbReference>
<dbReference type="PANTHER" id="PTHR33284:SF1">
    <property type="entry name" value="RIBOSOMAL PROTEIN L25_GLN-TRNA SYNTHETASE, ANTI-CODON-BINDING DOMAIN-CONTAINING PROTEIN"/>
    <property type="match status" value="1"/>
</dbReference>
<feature type="compositionally biased region" description="Low complexity" evidence="6">
    <location>
        <begin position="191"/>
        <end position="208"/>
    </location>
</feature>
<evidence type="ECO:0000256" key="2">
    <source>
        <dbReference type="ARBA" id="ARBA00022884"/>
    </source>
</evidence>
<dbReference type="Gene3D" id="2.40.240.10">
    <property type="entry name" value="Ribosomal Protein L25, Chain P"/>
    <property type="match status" value="1"/>
</dbReference>
<evidence type="ECO:0000256" key="6">
    <source>
        <dbReference type="SAM" id="MobiDB-lite"/>
    </source>
</evidence>
<dbReference type="Pfam" id="PF14693">
    <property type="entry name" value="Ribosomal_TL5_C"/>
    <property type="match status" value="1"/>
</dbReference>
<dbReference type="InterPro" id="IPR011035">
    <property type="entry name" value="Ribosomal_bL25/Gln-tRNA_synth"/>
</dbReference>
<keyword evidence="3 5" id="KW-0689">Ribosomal protein</keyword>
<evidence type="ECO:0000313" key="10">
    <source>
        <dbReference type="Proteomes" id="UP000053941"/>
    </source>
</evidence>
<accession>A0A0R2NWP2</accession>
<feature type="domain" description="Large ribosomal subunit protein bL25 beta" evidence="8">
    <location>
        <begin position="99"/>
        <end position="175"/>
    </location>
</feature>
<comment type="function">
    <text evidence="5">This is one of the proteins that binds to the 5S RNA in the ribosome where it forms part of the central protuberance.</text>
</comment>
<comment type="caution">
    <text evidence="9">The sequence shown here is derived from an EMBL/GenBank/DDBJ whole genome shotgun (WGS) entry which is preliminary data.</text>
</comment>